<evidence type="ECO:0000313" key="2">
    <source>
        <dbReference type="Proteomes" id="UP001139366"/>
    </source>
</evidence>
<name>A0A9X1H7X4_9FLAO</name>
<organism evidence="1 2">
    <name type="scientific">Flavobacterium potami</name>
    <dbReference type="NCBI Taxonomy" id="2872310"/>
    <lineage>
        <taxon>Bacteria</taxon>
        <taxon>Pseudomonadati</taxon>
        <taxon>Bacteroidota</taxon>
        <taxon>Flavobacteriia</taxon>
        <taxon>Flavobacteriales</taxon>
        <taxon>Flavobacteriaceae</taxon>
        <taxon>Flavobacterium</taxon>
    </lineage>
</organism>
<dbReference type="InterPro" id="IPR019619">
    <property type="entry name" value="DUF2490"/>
</dbReference>
<gene>
    <name evidence="1" type="ORF">K6T82_03175</name>
</gene>
<dbReference type="Pfam" id="PF10677">
    <property type="entry name" value="DUF2490"/>
    <property type="match status" value="1"/>
</dbReference>
<dbReference type="RefSeq" id="WP_223704569.1">
    <property type="nucleotide sequence ID" value="NZ_JAINUY010000001.1"/>
</dbReference>
<reference evidence="1 2" key="1">
    <citation type="journal article" date="2023" name="Antonie Van Leeuwenhoek">
        <title>Flavobacterium potami sp. nov., a multi-metal resistance genes harbouring bacterium isolated from shallow river silt.</title>
        <authorList>
            <person name="Li S."/>
            <person name="Mao S."/>
            <person name="Mu W."/>
            <person name="Guo B."/>
            <person name="Li C."/>
            <person name="Zhu Q."/>
            <person name="Hou X."/>
            <person name="Zhao Y."/>
            <person name="Wei S."/>
            <person name="Liu H."/>
            <person name="Liu A."/>
        </authorList>
    </citation>
    <scope>NUCLEOTIDE SEQUENCE [LARGE SCALE GENOMIC DNA]</scope>
    <source>
        <strain evidence="1 2">17A</strain>
    </source>
</reference>
<comment type="caution">
    <text evidence="1">The sequence shown here is derived from an EMBL/GenBank/DDBJ whole genome shotgun (WGS) entry which is preliminary data.</text>
</comment>
<keyword evidence="2" id="KW-1185">Reference proteome</keyword>
<dbReference type="SUPFAM" id="SSF56935">
    <property type="entry name" value="Porins"/>
    <property type="match status" value="1"/>
</dbReference>
<dbReference type="EMBL" id="JAINUY010000001">
    <property type="protein sequence ID" value="MBZ4033751.1"/>
    <property type="molecule type" value="Genomic_DNA"/>
</dbReference>
<evidence type="ECO:0000313" key="1">
    <source>
        <dbReference type="EMBL" id="MBZ4033751.1"/>
    </source>
</evidence>
<protein>
    <submittedName>
        <fullName evidence="1">DUF2490 domain-containing protein</fullName>
    </submittedName>
</protein>
<accession>A0A9X1H7X4</accession>
<dbReference type="AlphaFoldDB" id="A0A9X1H7X4"/>
<dbReference type="Proteomes" id="UP001139366">
    <property type="component" value="Unassembled WGS sequence"/>
</dbReference>
<sequence>MRCFLDVDISGLVRRKAFLLMLLFYSVILSAQTDDTFTGWGAVFASYKLNDKLSVHFDGQLRSTDEIEHLQSFIIRPGLNYHASKNIVLTIGYAYIGNRRVIEMVSDMIPEHRVWEQFIYNQRFKGGHFTSLQHRVRLEERFIGKTYFENGAIVNDGSEFSLRLRYFLRTLFPLIKTDNFTDGAFVSIQDELFVNLDNAPTLTNGGFFDQNRAYTSFGWRFNPKFDLELGYMYQYINGRNVNVNNNIVQLAAYLRL</sequence>
<proteinExistence type="predicted"/>